<dbReference type="RefSeq" id="WP_090265633.1">
    <property type="nucleotide sequence ID" value="NZ_AP023321.1"/>
</dbReference>
<keyword evidence="2" id="KW-1185">Reference proteome</keyword>
<protein>
    <recommendedName>
        <fullName evidence="3">Sporulation protein</fullName>
    </recommendedName>
</protein>
<evidence type="ECO:0000313" key="1">
    <source>
        <dbReference type="EMBL" id="BCI59716.1"/>
    </source>
</evidence>
<organism evidence="1 2">
    <name type="scientific">Solibaculum mannosilyticum</name>
    <dbReference type="NCBI Taxonomy" id="2780922"/>
    <lineage>
        <taxon>Bacteria</taxon>
        <taxon>Bacillati</taxon>
        <taxon>Bacillota</taxon>
        <taxon>Clostridia</taxon>
        <taxon>Eubacteriales</taxon>
        <taxon>Oscillospiraceae</taxon>
        <taxon>Solibaculum</taxon>
    </lineage>
</organism>
<dbReference type="InterPro" id="IPR022476">
    <property type="entry name" value="Spore_YabP/YqfC"/>
</dbReference>
<evidence type="ECO:0000313" key="2">
    <source>
        <dbReference type="Proteomes" id="UP000593890"/>
    </source>
</evidence>
<dbReference type="Pfam" id="PF07873">
    <property type="entry name" value="YabP"/>
    <property type="match status" value="1"/>
</dbReference>
<gene>
    <name evidence="1" type="ORF">C12CBH8_03550</name>
</gene>
<dbReference type="KEGG" id="sman:C12CBH8_03550"/>
<name>A0A7I8CZ82_9FIRM</name>
<proteinExistence type="predicted"/>
<dbReference type="EMBL" id="AP023321">
    <property type="protein sequence ID" value="BCI59716.1"/>
    <property type="molecule type" value="Genomic_DNA"/>
</dbReference>
<accession>A0A7I8CZ82</accession>
<evidence type="ECO:0008006" key="3">
    <source>
        <dbReference type="Google" id="ProtNLM"/>
    </source>
</evidence>
<dbReference type="Proteomes" id="UP000593890">
    <property type="component" value="Chromosome"/>
</dbReference>
<sequence length="104" mass="11474">MKKKRRRSRAVPSEVPPKSMKEKVASALEVPLSAVGGTPQLLLSGNRELTVEGCKGILEYDEDIIRLNLGKFILRLTGRDLSLCTLTEDTAVVEGYLLSIEFLT</sequence>
<dbReference type="AlphaFoldDB" id="A0A7I8CZ82"/>
<reference evidence="2" key="1">
    <citation type="submission" date="2020-07" db="EMBL/GenBank/DDBJ databases">
        <title>Complete genome sequencing of Clostridia bacterium strain 12CBH8.</title>
        <authorList>
            <person name="Sakamoto M."/>
            <person name="Murakami T."/>
            <person name="Mori H."/>
        </authorList>
    </citation>
    <scope>NUCLEOTIDE SEQUENCE [LARGE SCALE GENOMIC DNA]</scope>
    <source>
        <strain evidence="2">12CBH8</strain>
    </source>
</reference>